<dbReference type="InterPro" id="IPR028191">
    <property type="entry name" value="WASH-4_N"/>
</dbReference>
<dbReference type="PANTHER" id="PTHR31409">
    <property type="entry name" value="WASH COMPLEX SUBUNIT 4"/>
    <property type="match status" value="1"/>
</dbReference>
<evidence type="ECO:0000259" key="2">
    <source>
        <dbReference type="Pfam" id="PF14745"/>
    </source>
</evidence>
<dbReference type="PANTHER" id="PTHR31409:SF0">
    <property type="entry name" value="WASH COMPLEX SUBUNIT 4"/>
    <property type="match status" value="1"/>
</dbReference>
<dbReference type="InterPro" id="IPR028283">
    <property type="entry name" value="WASH-7_C"/>
</dbReference>
<feature type="domain" description="WASH complex subunit 4 N-terminal" evidence="2">
    <location>
        <begin position="2"/>
        <end position="467"/>
    </location>
</feature>
<dbReference type="Pfam" id="PF14746">
    <property type="entry name" value="WASH-7_C"/>
    <property type="match status" value="1"/>
</dbReference>
<proteinExistence type="predicted"/>
<dbReference type="GO" id="GO:0016197">
    <property type="term" value="P:endosomal transport"/>
    <property type="evidence" value="ECO:0007669"/>
    <property type="project" value="TreeGrafter"/>
</dbReference>
<dbReference type="Pfam" id="PF14744">
    <property type="entry name" value="WASH-7_mid"/>
    <property type="match status" value="1"/>
</dbReference>
<evidence type="ECO:0008006" key="5">
    <source>
        <dbReference type="Google" id="ProtNLM"/>
    </source>
</evidence>
<gene>
    <name evidence="4" type="ORF">FSAL1345_LOCUS1581</name>
</gene>
<dbReference type="GO" id="GO:0005768">
    <property type="term" value="C:endosome"/>
    <property type="evidence" value="ECO:0007669"/>
    <property type="project" value="TreeGrafter"/>
</dbReference>
<organism evidence="4">
    <name type="scientific">Fabrea salina</name>
    <dbReference type="NCBI Taxonomy" id="342563"/>
    <lineage>
        <taxon>Eukaryota</taxon>
        <taxon>Sar</taxon>
        <taxon>Alveolata</taxon>
        <taxon>Ciliophora</taxon>
        <taxon>Postciliodesmatophora</taxon>
        <taxon>Heterotrichea</taxon>
        <taxon>Heterotrichida</taxon>
        <taxon>Fabreidae</taxon>
        <taxon>Fabrea</taxon>
    </lineage>
</organism>
<reference evidence="4" key="1">
    <citation type="submission" date="2021-01" db="EMBL/GenBank/DDBJ databases">
        <authorList>
            <person name="Corre E."/>
            <person name="Pelletier E."/>
            <person name="Niang G."/>
            <person name="Scheremetjew M."/>
            <person name="Finn R."/>
            <person name="Kale V."/>
            <person name="Holt S."/>
            <person name="Cochrane G."/>
            <person name="Meng A."/>
            <person name="Brown T."/>
            <person name="Cohen L."/>
        </authorList>
    </citation>
    <scope>NUCLEOTIDE SEQUENCE</scope>
</reference>
<dbReference type="EMBL" id="HBIF01001868">
    <property type="protein sequence ID" value="CAE0318312.1"/>
    <property type="molecule type" value="Transcribed_RNA"/>
</dbReference>
<evidence type="ECO:0000313" key="4">
    <source>
        <dbReference type="EMBL" id="CAE0318312.1"/>
    </source>
</evidence>
<evidence type="ECO:0000259" key="1">
    <source>
        <dbReference type="Pfam" id="PF14744"/>
    </source>
</evidence>
<name>A0A7S3IBR6_9CILI</name>
<accession>A0A7S3IBR6</accession>
<dbReference type="InterPro" id="IPR027307">
    <property type="entry name" value="WASH7"/>
</dbReference>
<evidence type="ECO:0000259" key="3">
    <source>
        <dbReference type="Pfam" id="PF14746"/>
    </source>
</evidence>
<feature type="domain" description="WASH complex subunit 7 central" evidence="1">
    <location>
        <begin position="468"/>
        <end position="812"/>
    </location>
</feature>
<dbReference type="AlphaFoldDB" id="A0A7S3IBR6"/>
<sequence>MIGHMSSFLGETFENLAYVNSLVLNLVHQLNSVYNKKQPKNHEIYSKLFKEVRLFPVLDSLGKMLSTLAKIDAVINDNESLVHHWDLYKRLMQFVKTEPSKYNIQMKLEKQLRKCLLYLDRSIMSANCLNACLKQGAFDPKINNNKELLAEFQQYFKSRLERVYGNIETQYEWDDREEVLDITCLYLLFRRLFTKEFDKKLFKGVWSLQKKAPAVVVTGHVIVIPAELIMHHAPPLKRCTLDPKDSNSNLGMYLNKLDNGLEEYIKNWNSKYSVWAARMQSFLTCSAQASESQIFKLQENRGKLLLQGLLLANQIKTYVQLTTALHDKSGTPFRVNFVPYIMEAIEIVKAIVLTLERHQEIIVLSLNPIIKIIVANALAPFNEFRERITRSGGKAKDELLNVFRIMDSLSKGPISPTRLDMMKLCGSILDSKGMIQGNERNNIMDGLWKLEILTEFQDNLKKVSDCSFVYWIQEITSHFMKYVKEKPSNVNRLKYLFMALEDGAKQLLLSKHAEDPKTLKELYVQEREKELHNEIIMPIARAIESDLRLYAHALAISGIAKQNPLEVENLSKFLESQPITFCEKIIDIKKKIEVYLDETFYNMTTLNLNDWKIYEEMRALAKPKYKLDLSSVHLPSKHLEQGMDLLEITKRLPSFVTKFKYNLHSQFFMEATHGDDKHVQCFTYMHLTYSLKTHGLGLVNSTINTTYKLLTKRFQVFSQFLYDTHIWSQLNKDRKYFEGNKEGLNQMFPYQRADNFNKEIRRLGTFEGGITYIDKFRQLVTQIGNTIGLIRMIKTASLNLTSTKTQFIPDTQNVPNFLELANLYSDETKVSAQTLDKILESITKNFTEDTNYFMLLVKTFQGVLNNSETKHLNLFYMIIPTLTISYVDSLLRAKDKLFKKKADDMYFTDDGFAVGLAYILRVLEQETQFDSLNWFDSIETTLNEEEERLANTTQSDEVQKVQQISMRKVQVYRLEFDLLKYSLSGARIFFSET</sequence>
<dbReference type="InterPro" id="IPR028282">
    <property type="entry name" value="WASH-7_central"/>
</dbReference>
<dbReference type="GO" id="GO:0071203">
    <property type="term" value="C:WASH complex"/>
    <property type="evidence" value="ECO:0007669"/>
    <property type="project" value="InterPro"/>
</dbReference>
<dbReference type="Pfam" id="PF14745">
    <property type="entry name" value="WASH-4_N"/>
    <property type="match status" value="1"/>
</dbReference>
<feature type="domain" description="WASH complex subunit 7 C-terminal" evidence="3">
    <location>
        <begin position="828"/>
        <end position="990"/>
    </location>
</feature>
<dbReference type="GO" id="GO:0007032">
    <property type="term" value="P:endosome organization"/>
    <property type="evidence" value="ECO:0007669"/>
    <property type="project" value="TreeGrafter"/>
</dbReference>
<protein>
    <recommendedName>
        <fullName evidence="5">WASH complex subunit 4</fullName>
    </recommendedName>
</protein>